<proteinExistence type="predicted"/>
<feature type="transmembrane region" description="Helical" evidence="6">
    <location>
        <begin position="469"/>
        <end position="486"/>
    </location>
</feature>
<evidence type="ECO:0000256" key="2">
    <source>
        <dbReference type="ARBA" id="ARBA00022475"/>
    </source>
</evidence>
<comment type="subcellular location">
    <subcellularLocation>
        <location evidence="1">Cell membrane</location>
        <topology evidence="1">Multi-pass membrane protein</topology>
    </subcellularLocation>
</comment>
<dbReference type="PANTHER" id="PTHR30619:SF7">
    <property type="entry name" value="BETA-LACTAMASE DOMAIN PROTEIN"/>
    <property type="match status" value="1"/>
</dbReference>
<evidence type="ECO:0000256" key="4">
    <source>
        <dbReference type="ARBA" id="ARBA00022989"/>
    </source>
</evidence>
<feature type="transmembrane region" description="Helical" evidence="6">
    <location>
        <begin position="418"/>
        <end position="438"/>
    </location>
</feature>
<keyword evidence="5 6" id="KW-0472">Membrane</keyword>
<feature type="transmembrane region" description="Helical" evidence="6">
    <location>
        <begin position="318"/>
        <end position="339"/>
    </location>
</feature>
<dbReference type="Proteomes" id="UP000280228">
    <property type="component" value="Chromosome"/>
</dbReference>
<feature type="transmembrane region" description="Helical" evidence="6">
    <location>
        <begin position="28"/>
        <end position="55"/>
    </location>
</feature>
<evidence type="ECO:0000256" key="6">
    <source>
        <dbReference type="SAM" id="Phobius"/>
    </source>
</evidence>
<keyword evidence="3 6" id="KW-0812">Transmembrane</keyword>
<feature type="transmembrane region" description="Helical" evidence="6">
    <location>
        <begin position="67"/>
        <end position="92"/>
    </location>
</feature>
<organism evidence="8 9">
    <name type="scientific">Moraxella catarrhalis</name>
    <name type="common">Branhamella catarrhalis</name>
    <dbReference type="NCBI Taxonomy" id="480"/>
    <lineage>
        <taxon>Bacteria</taxon>
        <taxon>Pseudomonadati</taxon>
        <taxon>Pseudomonadota</taxon>
        <taxon>Gammaproteobacteria</taxon>
        <taxon>Moraxellales</taxon>
        <taxon>Moraxellaceae</taxon>
        <taxon>Moraxella</taxon>
    </lineage>
</organism>
<evidence type="ECO:0000313" key="8">
    <source>
        <dbReference type="EMBL" id="AZQ94224.1"/>
    </source>
</evidence>
<name>A0A3A9SVU9_MORCA</name>
<protein>
    <submittedName>
        <fullName evidence="8">ComEC/Rec2-related domain protein</fullName>
    </submittedName>
</protein>
<feature type="transmembrane region" description="Helical" evidence="6">
    <location>
        <begin position="359"/>
        <end position="377"/>
    </location>
</feature>
<reference evidence="8 9" key="1">
    <citation type="submission" date="2018-12" db="EMBL/GenBank/DDBJ databases">
        <title>Persistence of Moraxella catarrhalis in Chronic Obstructive Pulmonary Disease and Regulation of the Hag/MID Adhesin.</title>
        <authorList>
            <person name="Murphy T."/>
            <person name="Zhao X."/>
            <person name="Vyas G."/>
            <person name="Aluvathingal J."/>
            <person name="Nadendla S."/>
            <person name="Tallon L."/>
            <person name="Tettelin H."/>
        </authorList>
    </citation>
    <scope>NUCLEOTIDE SEQUENCE [LARGE SCALE GENOMIC DNA]</scope>
    <source>
        <strain evidence="8 9">46P58B1</strain>
    </source>
</reference>
<dbReference type="GO" id="GO:0005886">
    <property type="term" value="C:plasma membrane"/>
    <property type="evidence" value="ECO:0007669"/>
    <property type="project" value="UniProtKB-SubCell"/>
</dbReference>
<feature type="transmembrane region" description="Helical" evidence="6">
    <location>
        <begin position="383"/>
        <end position="411"/>
    </location>
</feature>
<keyword evidence="2" id="KW-1003">Cell membrane</keyword>
<sequence length="842" mass="94746">MAVWLFVFVALAVLAILGSIEQFWFDETWLSILASDQCILLITAGLLLCLLGWSLIPTSKLAKINRLLKACLLVASIVLLFVVRTLVAYVTYEIHTPNARYMVSADAHIHTLSDGIYDDILGTSFRQVATLHNIKPIIPSAHHPSTLKIHNPFGEFNPNPSIMPTQEDLDKLKSMEGMTVLLSANPNVTQADLSRLAKVQPAMRLTAEILITPIDKTPSASGFDTNQWLRTRHIHAQAKILSVGEIAPLEAESLAQRFYFRLEQFRHRLRTHFYQDWHKLSASQSQAKAVSLSLMTGDRALIDKHTKELYQLAGISHLLAISGTHVLFLAVILSALVTFMTDKFAQRIYAHLPRWQIRMMVMVLASLVYALFTGFDVPAVRTVYLLIAAWLVRYLILPADMISVLAWVALLMIWLDPYVLWQAGFWLSFIAVLLLMRYESPKIDMINDTNQNQGQLVRRWLQFKQVVRLQFWLFFSMLPVSILLFGKVSIWGLVVNLFAIGLFGFVVVPINLIAGAVFGILPELSQLLWGTSSAVLYWLHDFLYFGLSSQIGSLGAWLYAPFGMAGFLLSFMVVGLWILPNVLPRVLIILPLVAMIFLGLPKQIPHFKLIILPSDTPNISQMLLSYHNANQQKHWLILNDLGAKSLRANHTQTLTDQLYRLGAAQYGIDGIIVQSPSAIFLPVVGQLAKALPVHRFWQAGHHEPLANIHHTPCRAGLYWQSEGIGIKALTGWHEIGDERVQHCEIEVLADLPLNTQNLTEDQLEPNFGEVDTATSNQTQLIISTNREPMLWQLWDMLCLSDEELKLVTPVGYHSVWLSTTHAADASHVKANLDTLQSIYLDK</sequence>
<dbReference type="RefSeq" id="WP_013108084.1">
    <property type="nucleotide sequence ID" value="NZ_CP034662.1"/>
</dbReference>
<dbReference type="Pfam" id="PF03772">
    <property type="entry name" value="Competence"/>
    <property type="match status" value="1"/>
</dbReference>
<evidence type="ECO:0000256" key="5">
    <source>
        <dbReference type="ARBA" id="ARBA00023136"/>
    </source>
</evidence>
<gene>
    <name evidence="8" type="ORF">EJK53_1444</name>
</gene>
<dbReference type="InterPro" id="IPR004477">
    <property type="entry name" value="ComEC_N"/>
</dbReference>
<feature type="domain" description="ComEC/Rec2-related protein" evidence="7">
    <location>
        <begin position="294"/>
        <end position="571"/>
    </location>
</feature>
<dbReference type="EMBL" id="CP034662">
    <property type="protein sequence ID" value="AZQ94224.1"/>
    <property type="molecule type" value="Genomic_DNA"/>
</dbReference>
<feature type="transmembrane region" description="Helical" evidence="6">
    <location>
        <begin position="554"/>
        <end position="576"/>
    </location>
</feature>
<dbReference type="AlphaFoldDB" id="A0A3A9SVU9"/>
<evidence type="ECO:0000313" key="9">
    <source>
        <dbReference type="Proteomes" id="UP000280228"/>
    </source>
</evidence>
<dbReference type="PANTHER" id="PTHR30619">
    <property type="entry name" value="DNA INTERNALIZATION/COMPETENCE PROTEIN COMEC/REC2"/>
    <property type="match status" value="1"/>
</dbReference>
<evidence type="ECO:0000256" key="3">
    <source>
        <dbReference type="ARBA" id="ARBA00022692"/>
    </source>
</evidence>
<dbReference type="NCBIfam" id="TIGR00360">
    <property type="entry name" value="ComEC_N-term"/>
    <property type="match status" value="1"/>
</dbReference>
<evidence type="ECO:0000256" key="1">
    <source>
        <dbReference type="ARBA" id="ARBA00004651"/>
    </source>
</evidence>
<evidence type="ECO:0000259" key="7">
    <source>
        <dbReference type="Pfam" id="PF03772"/>
    </source>
</evidence>
<accession>A0A3A9SVU9</accession>
<dbReference type="OMA" id="RTDKQGA"/>
<dbReference type="InterPro" id="IPR052159">
    <property type="entry name" value="Competence_DNA_uptake"/>
</dbReference>
<feature type="transmembrane region" description="Helical" evidence="6">
    <location>
        <begin position="493"/>
        <end position="521"/>
    </location>
</feature>
<feature type="transmembrane region" description="Helical" evidence="6">
    <location>
        <begin position="582"/>
        <end position="600"/>
    </location>
</feature>
<keyword evidence="4 6" id="KW-1133">Transmembrane helix</keyword>